<accession>A0ABS1EQ71</accession>
<evidence type="ECO:0000259" key="1">
    <source>
        <dbReference type="Pfam" id="PF13333"/>
    </source>
</evidence>
<keyword evidence="3" id="KW-1185">Reference proteome</keyword>
<feature type="domain" description="Integrase catalytic" evidence="1">
    <location>
        <begin position="5"/>
        <end position="37"/>
    </location>
</feature>
<dbReference type="InterPro" id="IPR001584">
    <property type="entry name" value="Integrase_cat-core"/>
</dbReference>
<evidence type="ECO:0000313" key="2">
    <source>
        <dbReference type="EMBL" id="MBK1811551.1"/>
    </source>
</evidence>
<sequence length="37" mass="4575">MHRWNHFGVMKCEWLYNKHFKTRLEAGAAAFEYIEIF</sequence>
<dbReference type="Proteomes" id="UP000596739">
    <property type="component" value="Unassembled WGS sequence"/>
</dbReference>
<reference evidence="3" key="1">
    <citation type="submission" date="2021-01" db="EMBL/GenBank/DDBJ databases">
        <title>Genome public.</title>
        <authorList>
            <person name="Liu C."/>
            <person name="Sun Q."/>
        </authorList>
    </citation>
    <scope>NUCLEOTIDE SEQUENCE [LARGE SCALE GENOMIC DNA]</scope>
    <source>
        <strain evidence="3">YIM B02505</strain>
    </source>
</reference>
<gene>
    <name evidence="2" type="ORF">JHL18_13060</name>
</gene>
<organism evidence="2 3">
    <name type="scientific">Clostridium yunnanense</name>
    <dbReference type="NCBI Taxonomy" id="2800325"/>
    <lineage>
        <taxon>Bacteria</taxon>
        <taxon>Bacillati</taxon>
        <taxon>Bacillota</taxon>
        <taxon>Clostridia</taxon>
        <taxon>Eubacteriales</taxon>
        <taxon>Clostridiaceae</taxon>
        <taxon>Clostridium</taxon>
    </lineage>
</organism>
<dbReference type="EMBL" id="JAENHN010000037">
    <property type="protein sequence ID" value="MBK1811551.1"/>
    <property type="molecule type" value="Genomic_DNA"/>
</dbReference>
<proteinExistence type="predicted"/>
<evidence type="ECO:0000313" key="3">
    <source>
        <dbReference type="Proteomes" id="UP000596739"/>
    </source>
</evidence>
<protein>
    <submittedName>
        <fullName evidence="2">IS3 family transposase</fullName>
    </submittedName>
</protein>
<dbReference type="Pfam" id="PF13333">
    <property type="entry name" value="rve_2"/>
    <property type="match status" value="1"/>
</dbReference>
<comment type="caution">
    <text evidence="2">The sequence shown here is derived from an EMBL/GenBank/DDBJ whole genome shotgun (WGS) entry which is preliminary data.</text>
</comment>
<name>A0ABS1EQ71_9CLOT</name>